<name>A0AA39KLG2_9HYME</name>
<keyword evidence="2" id="KW-1185">Reference proteome</keyword>
<gene>
    <name evidence="1" type="ORF">PV328_004319</name>
</gene>
<dbReference type="AlphaFoldDB" id="A0AA39KLG2"/>
<dbReference type="EMBL" id="JAQQBS010001422">
    <property type="protein sequence ID" value="KAK0165835.1"/>
    <property type="molecule type" value="Genomic_DNA"/>
</dbReference>
<evidence type="ECO:0000313" key="1">
    <source>
        <dbReference type="EMBL" id="KAK0165835.1"/>
    </source>
</evidence>
<reference evidence="1" key="1">
    <citation type="journal article" date="2023" name="bioRxiv">
        <title>Scaffold-level genome assemblies of two parasitoid biocontrol wasps reveal the parthenogenesis mechanism and an associated novel virus.</title>
        <authorList>
            <person name="Inwood S."/>
            <person name="Skelly J."/>
            <person name="Guhlin J."/>
            <person name="Harrop T."/>
            <person name="Goldson S."/>
            <person name="Dearden P."/>
        </authorList>
    </citation>
    <scope>NUCLEOTIDE SEQUENCE</scope>
    <source>
        <strain evidence="1">Irish</strain>
        <tissue evidence="1">Whole body</tissue>
    </source>
</reference>
<dbReference type="Proteomes" id="UP001168990">
    <property type="component" value="Unassembled WGS sequence"/>
</dbReference>
<sequence>MNVLKKGAKTDNFKIKRMSDNLYILKIDDYNDYKKTLDVLQNTNTQYYTYTPRQEKCKSFLLKGLDSSYELKEVMEIINNMEIPNLVINKGQNENSKLYCTLCFEYGHPATFR</sequence>
<evidence type="ECO:0000313" key="2">
    <source>
        <dbReference type="Proteomes" id="UP001168990"/>
    </source>
</evidence>
<protein>
    <submittedName>
        <fullName evidence="1">Uncharacterized protein</fullName>
    </submittedName>
</protein>
<accession>A0AA39KLG2</accession>
<reference evidence="1" key="2">
    <citation type="submission" date="2023-03" db="EMBL/GenBank/DDBJ databases">
        <authorList>
            <person name="Inwood S.N."/>
            <person name="Skelly J.G."/>
            <person name="Guhlin J."/>
            <person name="Harrop T.W.R."/>
            <person name="Goldson S.G."/>
            <person name="Dearden P.K."/>
        </authorList>
    </citation>
    <scope>NUCLEOTIDE SEQUENCE</scope>
    <source>
        <strain evidence="1">Irish</strain>
        <tissue evidence="1">Whole body</tissue>
    </source>
</reference>
<organism evidence="1 2">
    <name type="scientific">Microctonus aethiopoides</name>
    <dbReference type="NCBI Taxonomy" id="144406"/>
    <lineage>
        <taxon>Eukaryota</taxon>
        <taxon>Metazoa</taxon>
        <taxon>Ecdysozoa</taxon>
        <taxon>Arthropoda</taxon>
        <taxon>Hexapoda</taxon>
        <taxon>Insecta</taxon>
        <taxon>Pterygota</taxon>
        <taxon>Neoptera</taxon>
        <taxon>Endopterygota</taxon>
        <taxon>Hymenoptera</taxon>
        <taxon>Apocrita</taxon>
        <taxon>Ichneumonoidea</taxon>
        <taxon>Braconidae</taxon>
        <taxon>Euphorinae</taxon>
        <taxon>Microctonus</taxon>
    </lineage>
</organism>
<comment type="caution">
    <text evidence="1">The sequence shown here is derived from an EMBL/GenBank/DDBJ whole genome shotgun (WGS) entry which is preliminary data.</text>
</comment>
<proteinExistence type="predicted"/>